<comment type="caution">
    <text evidence="2">The sequence shown here is derived from an EMBL/GenBank/DDBJ whole genome shotgun (WGS) entry which is preliminary data.</text>
</comment>
<dbReference type="InterPro" id="IPR001932">
    <property type="entry name" value="PPM-type_phosphatase-like_dom"/>
</dbReference>
<proteinExistence type="predicted"/>
<evidence type="ECO:0000313" key="2">
    <source>
        <dbReference type="EMBL" id="KAJ3136179.1"/>
    </source>
</evidence>
<dbReference type="EMBL" id="JADGJH010000144">
    <property type="protein sequence ID" value="KAJ3136179.1"/>
    <property type="molecule type" value="Genomic_DNA"/>
</dbReference>
<dbReference type="PANTHER" id="PTHR13832:SF792">
    <property type="entry name" value="GM14286P"/>
    <property type="match status" value="1"/>
</dbReference>
<feature type="domain" description="PPM-type phosphatase" evidence="1">
    <location>
        <begin position="60"/>
        <end position="475"/>
    </location>
</feature>
<dbReference type="SUPFAM" id="SSF81606">
    <property type="entry name" value="PP2C-like"/>
    <property type="match status" value="1"/>
</dbReference>
<dbReference type="InterPro" id="IPR015655">
    <property type="entry name" value="PP2C"/>
</dbReference>
<organism evidence="2 3">
    <name type="scientific">Physocladia obscura</name>
    <dbReference type="NCBI Taxonomy" id="109957"/>
    <lineage>
        <taxon>Eukaryota</taxon>
        <taxon>Fungi</taxon>
        <taxon>Fungi incertae sedis</taxon>
        <taxon>Chytridiomycota</taxon>
        <taxon>Chytridiomycota incertae sedis</taxon>
        <taxon>Chytridiomycetes</taxon>
        <taxon>Chytridiales</taxon>
        <taxon>Chytriomycetaceae</taxon>
        <taxon>Physocladia</taxon>
    </lineage>
</organism>
<dbReference type="GO" id="GO:0005739">
    <property type="term" value="C:mitochondrion"/>
    <property type="evidence" value="ECO:0007669"/>
    <property type="project" value="TreeGrafter"/>
</dbReference>
<sequence length="475" mass="50410">MLAGSTVQSMLDGNSVVHVNAGKAVFKQVHVASFAANAPLEDAFAVSRVVIPPAQSQSQRQSQCSDSAGDTRPDDRPFNLVTVLDGHWAPHCSAALAELLPVFIQDAVSVAATSPDHHAASASSTPDNSAISSALAAAFIHCDASLLAYPFSLLPVDFFDKSDADIVSLVSSDSTLRQSVFAALLPAVTGSCALSALLHNDSLLVANTGDCRAVLGSADTTNNNKLLAKDLSHDHNGENLSEVRRLQAEHPDQKDTVIFVNKHDPSNTMRVLGGLMPTRSFGDAKYKWPIHVSHKVDLIVPSIKKSIPMQPDCINPPYITAAPEIIEHKLSPNDRFLVLATDGLYDQLGSQEVVDVVSSLLDNSLPNKTVAPFPPWLSSSESKQLVSHLHPTPVTTCVDNTGVLIENSNEIAGGVNLATSLVRAAMVGSVGGRVSGRRNAGDVMNLVEEAELRAGVEPGDARRIRDDITVIVVVF</sequence>
<dbReference type="GO" id="GO:0004741">
    <property type="term" value="F:[pyruvate dehydrogenase (acetyl-transferring)]-phosphatase activity"/>
    <property type="evidence" value="ECO:0007669"/>
    <property type="project" value="TreeGrafter"/>
</dbReference>
<dbReference type="Pfam" id="PF00481">
    <property type="entry name" value="PP2C"/>
    <property type="match status" value="1"/>
</dbReference>
<evidence type="ECO:0000313" key="3">
    <source>
        <dbReference type="Proteomes" id="UP001211907"/>
    </source>
</evidence>
<keyword evidence="3" id="KW-1185">Reference proteome</keyword>
<dbReference type="Gene3D" id="3.60.40.10">
    <property type="entry name" value="PPM-type phosphatase domain"/>
    <property type="match status" value="1"/>
</dbReference>
<accession>A0AAD5T7D9</accession>
<reference evidence="2" key="1">
    <citation type="submission" date="2020-05" db="EMBL/GenBank/DDBJ databases">
        <title>Phylogenomic resolution of chytrid fungi.</title>
        <authorList>
            <person name="Stajich J.E."/>
            <person name="Amses K."/>
            <person name="Simmons R."/>
            <person name="Seto K."/>
            <person name="Myers J."/>
            <person name="Bonds A."/>
            <person name="Quandt C.A."/>
            <person name="Barry K."/>
            <person name="Liu P."/>
            <person name="Grigoriev I."/>
            <person name="Longcore J.E."/>
            <person name="James T.Y."/>
        </authorList>
    </citation>
    <scope>NUCLEOTIDE SEQUENCE</scope>
    <source>
        <strain evidence="2">JEL0513</strain>
    </source>
</reference>
<protein>
    <recommendedName>
        <fullName evidence="1">PPM-type phosphatase domain-containing protein</fullName>
    </recommendedName>
</protein>
<dbReference type="AlphaFoldDB" id="A0AAD5T7D9"/>
<dbReference type="PROSITE" id="PS51746">
    <property type="entry name" value="PPM_2"/>
    <property type="match status" value="1"/>
</dbReference>
<name>A0AAD5T7D9_9FUNG</name>
<dbReference type="InterPro" id="IPR036457">
    <property type="entry name" value="PPM-type-like_dom_sf"/>
</dbReference>
<dbReference type="CDD" id="cd00143">
    <property type="entry name" value="PP2Cc"/>
    <property type="match status" value="1"/>
</dbReference>
<dbReference type="SMART" id="SM00332">
    <property type="entry name" value="PP2Cc"/>
    <property type="match status" value="1"/>
</dbReference>
<gene>
    <name evidence="2" type="ORF">HK100_001953</name>
</gene>
<dbReference type="PANTHER" id="PTHR13832">
    <property type="entry name" value="PROTEIN PHOSPHATASE 2C"/>
    <property type="match status" value="1"/>
</dbReference>
<dbReference type="Proteomes" id="UP001211907">
    <property type="component" value="Unassembled WGS sequence"/>
</dbReference>
<evidence type="ECO:0000259" key="1">
    <source>
        <dbReference type="PROSITE" id="PS51746"/>
    </source>
</evidence>